<dbReference type="AlphaFoldDB" id="L7JUD4"/>
<dbReference type="Proteomes" id="UP000011185">
    <property type="component" value="Unassembled WGS sequence"/>
</dbReference>
<evidence type="ECO:0000313" key="2">
    <source>
        <dbReference type="Proteomes" id="UP000011185"/>
    </source>
</evidence>
<keyword evidence="2" id="KW-1185">Reference proteome</keyword>
<dbReference type="VEuPathDB" id="MicrosporidiaDB:THOM_1970"/>
<sequence length="40" mass="4923">MIFKNVRLKATCNFLLEHADMYQKSFMKILFYFMLCRIDV</sequence>
<name>L7JUD4_TRAHO</name>
<organism evidence="1 2">
    <name type="scientific">Trachipleistophora hominis</name>
    <name type="common">Microsporidian parasite</name>
    <dbReference type="NCBI Taxonomy" id="72359"/>
    <lineage>
        <taxon>Eukaryota</taxon>
        <taxon>Fungi</taxon>
        <taxon>Fungi incertae sedis</taxon>
        <taxon>Microsporidia</taxon>
        <taxon>Pleistophoridae</taxon>
        <taxon>Trachipleistophora</taxon>
    </lineage>
</organism>
<dbReference type="HOGENOM" id="CLU_3299683_0_0_1"/>
<proteinExistence type="predicted"/>
<reference evidence="1 2" key="1">
    <citation type="journal article" date="2012" name="PLoS Pathog.">
        <title>The genome of the obligate intracellular parasite Trachipleistophora hominis: new insights into microsporidian genome dynamics and reductive evolution.</title>
        <authorList>
            <person name="Heinz E."/>
            <person name="Williams T.A."/>
            <person name="Nakjang S."/>
            <person name="Noel C.J."/>
            <person name="Swan D.C."/>
            <person name="Goldberg A.V."/>
            <person name="Harris S.R."/>
            <person name="Weinmaier T."/>
            <person name="Markert S."/>
            <person name="Becher D."/>
            <person name="Bernhardt J."/>
            <person name="Dagan T."/>
            <person name="Hacker C."/>
            <person name="Lucocq J.M."/>
            <person name="Schweder T."/>
            <person name="Rattei T."/>
            <person name="Hall N."/>
            <person name="Hirt R.P."/>
            <person name="Embley T.M."/>
        </authorList>
    </citation>
    <scope>NUCLEOTIDE SEQUENCE [LARGE SCALE GENOMIC DNA]</scope>
</reference>
<dbReference type="EMBL" id="JH993993">
    <property type="protein sequence ID" value="ELQ75088.1"/>
    <property type="molecule type" value="Genomic_DNA"/>
</dbReference>
<accession>L7JUD4</accession>
<gene>
    <name evidence="1" type="ORF">THOM_1970</name>
</gene>
<dbReference type="InParanoid" id="L7JUD4"/>
<protein>
    <submittedName>
        <fullName evidence="1">Uncharacterized protein</fullName>
    </submittedName>
</protein>
<evidence type="ECO:0000313" key="1">
    <source>
        <dbReference type="EMBL" id="ELQ75088.1"/>
    </source>
</evidence>